<accession>A0A9X1VY72</accession>
<feature type="transmembrane region" description="Helical" evidence="1">
    <location>
        <begin position="62"/>
        <end position="80"/>
    </location>
</feature>
<evidence type="ECO:0000313" key="3">
    <source>
        <dbReference type="Proteomes" id="UP001139447"/>
    </source>
</evidence>
<feature type="transmembrane region" description="Helical" evidence="1">
    <location>
        <begin position="112"/>
        <end position="131"/>
    </location>
</feature>
<feature type="transmembrane region" description="Helical" evidence="1">
    <location>
        <begin position="25"/>
        <end position="50"/>
    </location>
</feature>
<reference evidence="2" key="1">
    <citation type="submission" date="2022-03" db="EMBL/GenBank/DDBJ databases">
        <authorList>
            <person name="Woo C.Y."/>
        </authorList>
    </citation>
    <scope>NUCLEOTIDE SEQUENCE</scope>
    <source>
        <strain evidence="2">CYS-02</strain>
    </source>
</reference>
<evidence type="ECO:0000313" key="2">
    <source>
        <dbReference type="EMBL" id="MCJ0765463.1"/>
    </source>
</evidence>
<organism evidence="2 3">
    <name type="scientific">Variovorax terrae</name>
    <dbReference type="NCBI Taxonomy" id="2923278"/>
    <lineage>
        <taxon>Bacteria</taxon>
        <taxon>Pseudomonadati</taxon>
        <taxon>Pseudomonadota</taxon>
        <taxon>Betaproteobacteria</taxon>
        <taxon>Burkholderiales</taxon>
        <taxon>Comamonadaceae</taxon>
        <taxon>Variovorax</taxon>
    </lineage>
</organism>
<evidence type="ECO:0000256" key="1">
    <source>
        <dbReference type="SAM" id="Phobius"/>
    </source>
</evidence>
<dbReference type="AlphaFoldDB" id="A0A9X1VY72"/>
<keyword evidence="3" id="KW-1185">Reference proteome</keyword>
<keyword evidence="1" id="KW-0472">Membrane</keyword>
<dbReference type="Proteomes" id="UP001139447">
    <property type="component" value="Unassembled WGS sequence"/>
</dbReference>
<keyword evidence="1" id="KW-0812">Transmembrane</keyword>
<evidence type="ECO:0008006" key="4">
    <source>
        <dbReference type="Google" id="ProtNLM"/>
    </source>
</evidence>
<keyword evidence="1" id="KW-1133">Transmembrane helix</keyword>
<comment type="caution">
    <text evidence="2">The sequence shown here is derived from an EMBL/GenBank/DDBJ whole genome shotgun (WGS) entry which is preliminary data.</text>
</comment>
<proteinExistence type="predicted"/>
<dbReference type="RefSeq" id="WP_243308891.1">
    <property type="nucleotide sequence ID" value="NZ_JALGBI010000003.1"/>
</dbReference>
<protein>
    <recommendedName>
        <fullName evidence="4">Transmembrane protein</fullName>
    </recommendedName>
</protein>
<gene>
    <name evidence="2" type="ORF">MMF98_19805</name>
</gene>
<sequence length="221" mass="24226">MAGDHWDALRHVREKRRFIESRLRWRWVGVHAGLIFGVTWASGWLISALLVRWNVANMPLRYAISFALSYPVFFLCVRVWSDFMRQERGSGEAMTDLGANVDFPVGDGEGCLLALAAVALGMLLAAAFAWIGGPALLLEAAFEVVFAGVLVKRLGRVDVIGSWARVLLRGTLPFAAATLLALVMVAGLLQHHAPAARTFSEAVRHIWPATDTMDGAKTTTR</sequence>
<feature type="transmembrane region" description="Helical" evidence="1">
    <location>
        <begin position="166"/>
        <end position="189"/>
    </location>
</feature>
<name>A0A9X1VY72_9BURK</name>
<dbReference type="EMBL" id="JALGBI010000003">
    <property type="protein sequence ID" value="MCJ0765463.1"/>
    <property type="molecule type" value="Genomic_DNA"/>
</dbReference>